<evidence type="ECO:0000313" key="2">
    <source>
        <dbReference type="EMBL" id="KAG9233813.1"/>
    </source>
</evidence>
<dbReference type="OrthoDB" id="674604at2759"/>
<feature type="domain" description="NACHT-NTPase and P-loop NTPases N-terminal" evidence="1">
    <location>
        <begin position="10"/>
        <end position="119"/>
    </location>
</feature>
<name>A0A9P7YH51_9HELO</name>
<evidence type="ECO:0000259" key="1">
    <source>
        <dbReference type="Pfam" id="PF17107"/>
    </source>
</evidence>
<proteinExistence type="predicted"/>
<dbReference type="InterPro" id="IPR031352">
    <property type="entry name" value="SesA"/>
</dbReference>
<organism evidence="2 3">
    <name type="scientific">Amylocarpus encephaloides</name>
    <dbReference type="NCBI Taxonomy" id="45428"/>
    <lineage>
        <taxon>Eukaryota</taxon>
        <taxon>Fungi</taxon>
        <taxon>Dikarya</taxon>
        <taxon>Ascomycota</taxon>
        <taxon>Pezizomycotina</taxon>
        <taxon>Leotiomycetes</taxon>
        <taxon>Helotiales</taxon>
        <taxon>Helotiales incertae sedis</taxon>
        <taxon>Amylocarpus</taxon>
    </lineage>
</organism>
<dbReference type="Proteomes" id="UP000824998">
    <property type="component" value="Unassembled WGS sequence"/>
</dbReference>
<feature type="non-terminal residue" evidence="2">
    <location>
        <position position="140"/>
    </location>
</feature>
<sequence length="140" mass="15368">SEAFFVLDVISSTIAIIDGTKEVHNAESNATGFPAIFGEAVKRLQIVRQTLLSAKQQIVDKKLDEAKSWESKATNIFSKVLHDDGALRADRYTKGFGILRKDRDLETLMRGILEDAQILASNCNINAATTTDLDGIMEAL</sequence>
<gene>
    <name evidence="2" type="ORF">BJ875DRAFT_511146</name>
</gene>
<reference evidence="2" key="1">
    <citation type="journal article" date="2021" name="IMA Fungus">
        <title>Genomic characterization of three marine fungi, including Emericellopsis atlantica sp. nov. with signatures of a generalist lifestyle and marine biomass degradation.</title>
        <authorList>
            <person name="Hagestad O.C."/>
            <person name="Hou L."/>
            <person name="Andersen J.H."/>
            <person name="Hansen E.H."/>
            <person name="Altermark B."/>
            <person name="Li C."/>
            <person name="Kuhnert E."/>
            <person name="Cox R.J."/>
            <person name="Crous P.W."/>
            <person name="Spatafora J.W."/>
            <person name="Lail K."/>
            <person name="Amirebrahimi M."/>
            <person name="Lipzen A."/>
            <person name="Pangilinan J."/>
            <person name="Andreopoulos W."/>
            <person name="Hayes R.D."/>
            <person name="Ng V."/>
            <person name="Grigoriev I.V."/>
            <person name="Jackson S.A."/>
            <person name="Sutton T.D.S."/>
            <person name="Dobson A.D.W."/>
            <person name="Rama T."/>
        </authorList>
    </citation>
    <scope>NUCLEOTIDE SEQUENCE</scope>
    <source>
        <strain evidence="2">TRa018bII</strain>
    </source>
</reference>
<keyword evidence="3" id="KW-1185">Reference proteome</keyword>
<accession>A0A9P7YH51</accession>
<evidence type="ECO:0000313" key="3">
    <source>
        <dbReference type="Proteomes" id="UP000824998"/>
    </source>
</evidence>
<protein>
    <recommendedName>
        <fullName evidence="1">NACHT-NTPase and P-loop NTPases N-terminal domain-containing protein</fullName>
    </recommendedName>
</protein>
<dbReference type="Pfam" id="PF17107">
    <property type="entry name" value="SesA"/>
    <property type="match status" value="1"/>
</dbReference>
<dbReference type="EMBL" id="MU251485">
    <property type="protein sequence ID" value="KAG9233813.1"/>
    <property type="molecule type" value="Genomic_DNA"/>
</dbReference>
<feature type="non-terminal residue" evidence="2">
    <location>
        <position position="1"/>
    </location>
</feature>
<dbReference type="AlphaFoldDB" id="A0A9P7YH51"/>
<comment type="caution">
    <text evidence="2">The sequence shown here is derived from an EMBL/GenBank/DDBJ whole genome shotgun (WGS) entry which is preliminary data.</text>
</comment>